<dbReference type="Proteomes" id="UP000011083">
    <property type="component" value="Unassembled WGS sequence"/>
</dbReference>
<dbReference type="PROSITE" id="PS00509">
    <property type="entry name" value="RAS_GTPASE_ACTIV_1"/>
    <property type="match status" value="1"/>
</dbReference>
<keyword evidence="1" id="KW-0343">GTPase activation</keyword>
<dbReference type="OrthoDB" id="775356at2759"/>
<dbReference type="EMBL" id="KB007805">
    <property type="protein sequence ID" value="ELR25186.1"/>
    <property type="molecule type" value="Genomic_DNA"/>
</dbReference>
<name>L8HLD1_ACACF</name>
<accession>L8HLD1</accession>
<dbReference type="Pfam" id="PF00616">
    <property type="entry name" value="RasGAP"/>
    <property type="match status" value="1"/>
</dbReference>
<dbReference type="Gene3D" id="1.10.506.10">
    <property type="entry name" value="GTPase Activation - p120gap, domain 1"/>
    <property type="match status" value="1"/>
</dbReference>
<sequence length="174" mass="19485">MDPHRETNPAKVESNLSRLLCTAKQVVDHICCSLNSIPNILRRIFCFLGSEIKQRFPEEVNMVLSGFFFLRFLCPALVTPNFYGICKVSTGAEFGVKEEEDLLVPIPVPNTKVLGSNGLTNGTDSSWMYNSGNSTLNPKYHATDNNGLYQRHYATGKLFCSKPESGCDLRRRFA</sequence>
<evidence type="ECO:0000259" key="2">
    <source>
        <dbReference type="PROSITE" id="PS50018"/>
    </source>
</evidence>
<evidence type="ECO:0000313" key="4">
    <source>
        <dbReference type="Proteomes" id="UP000011083"/>
    </source>
</evidence>
<dbReference type="InterPro" id="IPR001936">
    <property type="entry name" value="RasGAP_dom"/>
</dbReference>
<evidence type="ECO:0000256" key="1">
    <source>
        <dbReference type="ARBA" id="ARBA00022468"/>
    </source>
</evidence>
<organism evidence="3 4">
    <name type="scientific">Acanthamoeba castellanii (strain ATCC 30010 / Neff)</name>
    <dbReference type="NCBI Taxonomy" id="1257118"/>
    <lineage>
        <taxon>Eukaryota</taxon>
        <taxon>Amoebozoa</taxon>
        <taxon>Discosea</taxon>
        <taxon>Longamoebia</taxon>
        <taxon>Centramoebida</taxon>
        <taxon>Acanthamoebidae</taxon>
        <taxon>Acanthamoeba</taxon>
    </lineage>
</organism>
<dbReference type="InterPro" id="IPR008936">
    <property type="entry name" value="Rho_GTPase_activation_prot"/>
</dbReference>
<dbReference type="KEGG" id="acan:ACA1_289180"/>
<dbReference type="VEuPathDB" id="AmoebaDB:ACA1_289180"/>
<proteinExistence type="predicted"/>
<dbReference type="SUPFAM" id="SSF48350">
    <property type="entry name" value="GTPase activation domain, GAP"/>
    <property type="match status" value="1"/>
</dbReference>
<dbReference type="GO" id="GO:0005096">
    <property type="term" value="F:GTPase activator activity"/>
    <property type="evidence" value="ECO:0007669"/>
    <property type="project" value="UniProtKB-KW"/>
</dbReference>
<dbReference type="GeneID" id="14926230"/>
<dbReference type="PROSITE" id="PS50018">
    <property type="entry name" value="RAS_GTPASE_ACTIV_2"/>
    <property type="match status" value="1"/>
</dbReference>
<dbReference type="InterPro" id="IPR039360">
    <property type="entry name" value="Ras_GTPase"/>
</dbReference>
<gene>
    <name evidence="3" type="ORF">ACA1_289180</name>
</gene>
<reference evidence="3 4" key="1">
    <citation type="journal article" date="2013" name="Genome Biol.">
        <title>Genome of Acanthamoeba castellanii highlights extensive lateral gene transfer and early evolution of tyrosine kinase signaling.</title>
        <authorList>
            <person name="Clarke M."/>
            <person name="Lohan A.J."/>
            <person name="Liu B."/>
            <person name="Lagkouvardos I."/>
            <person name="Roy S."/>
            <person name="Zafar N."/>
            <person name="Bertelli C."/>
            <person name="Schilde C."/>
            <person name="Kianianmomeni A."/>
            <person name="Burglin T.R."/>
            <person name="Frech C."/>
            <person name="Turcotte B."/>
            <person name="Kopec K.O."/>
            <person name="Synnott J.M."/>
            <person name="Choo C."/>
            <person name="Paponov I."/>
            <person name="Finkler A."/>
            <person name="Soon Heng Tan C."/>
            <person name="Hutchins A.P."/>
            <person name="Weinmeier T."/>
            <person name="Rattei T."/>
            <person name="Chu J.S."/>
            <person name="Gimenez G."/>
            <person name="Irimia M."/>
            <person name="Rigden D.J."/>
            <person name="Fitzpatrick D.A."/>
            <person name="Lorenzo-Morales J."/>
            <person name="Bateman A."/>
            <person name="Chiu C.H."/>
            <person name="Tang P."/>
            <person name="Hegemann P."/>
            <person name="Fromm H."/>
            <person name="Raoult D."/>
            <person name="Greub G."/>
            <person name="Miranda-Saavedra D."/>
            <person name="Chen N."/>
            <person name="Nash P."/>
            <person name="Ginger M.L."/>
            <person name="Horn M."/>
            <person name="Schaap P."/>
            <person name="Caler L."/>
            <person name="Loftus B."/>
        </authorList>
    </citation>
    <scope>NUCLEOTIDE SEQUENCE [LARGE SCALE GENOMIC DNA]</scope>
    <source>
        <strain evidence="3 4">Neff</strain>
    </source>
</reference>
<dbReference type="InterPro" id="IPR023152">
    <property type="entry name" value="RasGAP_CS"/>
</dbReference>
<evidence type="ECO:0000313" key="3">
    <source>
        <dbReference type="EMBL" id="ELR25186.1"/>
    </source>
</evidence>
<protein>
    <submittedName>
        <fullName evidence="3">Ras GTPase activation domain containing protein</fullName>
    </submittedName>
</protein>
<dbReference type="PANTHER" id="PTHR10194">
    <property type="entry name" value="RAS GTPASE-ACTIVATING PROTEINS"/>
    <property type="match status" value="1"/>
</dbReference>
<dbReference type="RefSeq" id="XP_004367941.1">
    <property type="nucleotide sequence ID" value="XM_004367884.1"/>
</dbReference>
<dbReference type="AlphaFoldDB" id="L8HLD1"/>
<feature type="domain" description="Ras-GAP" evidence="2">
    <location>
        <begin position="1"/>
        <end position="85"/>
    </location>
</feature>
<keyword evidence="4" id="KW-1185">Reference proteome</keyword>